<dbReference type="RefSeq" id="WP_106005238.1">
    <property type="nucleotide sequence ID" value="NZ_CP136419.1"/>
</dbReference>
<name>A0A2T0ASA7_9FIRM</name>
<comment type="caution">
    <text evidence="1">The sequence shown here is derived from an EMBL/GenBank/DDBJ whole genome shotgun (WGS) entry which is preliminary data.</text>
</comment>
<dbReference type="Gene3D" id="1.10.10.10">
    <property type="entry name" value="Winged helix-like DNA-binding domain superfamily/Winged helix DNA-binding domain"/>
    <property type="match status" value="1"/>
</dbReference>
<dbReference type="SUPFAM" id="SSF46785">
    <property type="entry name" value="Winged helix' DNA-binding domain"/>
    <property type="match status" value="1"/>
</dbReference>
<evidence type="ECO:0000313" key="2">
    <source>
        <dbReference type="Proteomes" id="UP000238415"/>
    </source>
</evidence>
<dbReference type="Proteomes" id="UP000238415">
    <property type="component" value="Unassembled WGS sequence"/>
</dbReference>
<keyword evidence="2" id="KW-1185">Reference proteome</keyword>
<proteinExistence type="predicted"/>
<dbReference type="InterPro" id="IPR036388">
    <property type="entry name" value="WH-like_DNA-bd_sf"/>
</dbReference>
<dbReference type="OrthoDB" id="2381125at2"/>
<evidence type="ECO:0000313" key="1">
    <source>
        <dbReference type="EMBL" id="PRR73122.1"/>
    </source>
</evidence>
<dbReference type="EMBL" id="PVXM01000023">
    <property type="protein sequence ID" value="PRR73122.1"/>
    <property type="molecule type" value="Genomic_DNA"/>
</dbReference>
<dbReference type="AlphaFoldDB" id="A0A2T0ASA7"/>
<gene>
    <name evidence="1" type="ORF">MOHU_12490</name>
</gene>
<protein>
    <submittedName>
        <fullName evidence="1">Uncharacterized protein</fullName>
    </submittedName>
</protein>
<dbReference type="InterPro" id="IPR036390">
    <property type="entry name" value="WH_DNA-bd_sf"/>
</dbReference>
<organism evidence="1 2">
    <name type="scientific">Neomoorella humiferrea</name>
    <dbReference type="NCBI Taxonomy" id="676965"/>
    <lineage>
        <taxon>Bacteria</taxon>
        <taxon>Bacillati</taxon>
        <taxon>Bacillota</taxon>
        <taxon>Clostridia</taxon>
        <taxon>Neomoorellales</taxon>
        <taxon>Neomoorellaceae</taxon>
        <taxon>Neomoorella</taxon>
    </lineage>
</organism>
<accession>A0A2T0ASA7</accession>
<reference evidence="1 2" key="1">
    <citation type="submission" date="2018-03" db="EMBL/GenBank/DDBJ databases">
        <title>Genome sequence of Moorella humiferrea DSM 23265.</title>
        <authorList>
            <person name="Poehlein A."/>
            <person name="Daniel R."/>
        </authorList>
    </citation>
    <scope>NUCLEOTIDE SEQUENCE [LARGE SCALE GENOMIC DNA]</scope>
    <source>
        <strain evidence="1 2">DSM 23265</strain>
    </source>
</reference>
<sequence length="231" mass="25536">MLTRRRTQFLERIKEIYQETGEPVHYITVAEALGVSKWTAYDILQELEKDGFLERKYIVNSNEKTPGRSMIMFVPTPLAAGEGNFAVDWQEARARLLETVGNLLPREAGRVARELLEEIPGKAHPVITCAYTLTVLLVYLKSLGEKALHLVRGALKNARRPEAGLLLATGTGLGLAANMGPQGSLAGQLAAYLSRLQEQIEALNGGEHKLLLEFLHEALERAIKKVESPVL</sequence>